<reference evidence="1" key="1">
    <citation type="journal article" date="2023" name="bioRxiv">
        <title>Improved chromosome-level genome assembly for marigold (Tagetes erecta).</title>
        <authorList>
            <person name="Jiang F."/>
            <person name="Yuan L."/>
            <person name="Wang S."/>
            <person name="Wang H."/>
            <person name="Xu D."/>
            <person name="Wang A."/>
            <person name="Fan W."/>
        </authorList>
    </citation>
    <scope>NUCLEOTIDE SEQUENCE</scope>
    <source>
        <strain evidence="1">WSJ</strain>
        <tissue evidence="1">Leaf</tissue>
    </source>
</reference>
<keyword evidence="2" id="KW-1185">Reference proteome</keyword>
<dbReference type="AlphaFoldDB" id="A0AAD8KPG1"/>
<comment type="caution">
    <text evidence="1">The sequence shown here is derived from an EMBL/GenBank/DDBJ whole genome shotgun (WGS) entry which is preliminary data.</text>
</comment>
<evidence type="ECO:0000313" key="1">
    <source>
        <dbReference type="EMBL" id="KAK1423987.1"/>
    </source>
</evidence>
<protein>
    <submittedName>
        <fullName evidence="1">Uncharacterized protein</fullName>
    </submittedName>
</protein>
<dbReference type="PANTHER" id="PTHR48165">
    <property type="entry name" value="BNAC03G44900D PROTEIN"/>
    <property type="match status" value="1"/>
</dbReference>
<gene>
    <name evidence="1" type="ORF">QVD17_19298</name>
</gene>
<dbReference type="Proteomes" id="UP001229421">
    <property type="component" value="Unassembled WGS sequence"/>
</dbReference>
<name>A0AAD8KPG1_TARER</name>
<accession>A0AAD8KPG1</accession>
<dbReference type="PANTHER" id="PTHR48165:SF1">
    <property type="entry name" value="TRANSMEMBRANE PROTEIN"/>
    <property type="match status" value="1"/>
</dbReference>
<sequence length="123" mass="13577">MLHVWLPFSQHLGLDIRLAVDLCVGQNMRSMKKSPKVADESMFGEGNRPEFPNVAQYTREGLSSGFGIIYNIIKAPLTLLSCLSSHPHISGATDGVWVSGELARTSEANNLMVNDSMRYIILL</sequence>
<evidence type="ECO:0000313" key="2">
    <source>
        <dbReference type="Proteomes" id="UP001229421"/>
    </source>
</evidence>
<dbReference type="EMBL" id="JAUHHV010000005">
    <property type="protein sequence ID" value="KAK1423987.1"/>
    <property type="molecule type" value="Genomic_DNA"/>
</dbReference>
<proteinExistence type="predicted"/>
<organism evidence="1 2">
    <name type="scientific">Tagetes erecta</name>
    <name type="common">African marigold</name>
    <dbReference type="NCBI Taxonomy" id="13708"/>
    <lineage>
        <taxon>Eukaryota</taxon>
        <taxon>Viridiplantae</taxon>
        <taxon>Streptophyta</taxon>
        <taxon>Embryophyta</taxon>
        <taxon>Tracheophyta</taxon>
        <taxon>Spermatophyta</taxon>
        <taxon>Magnoliopsida</taxon>
        <taxon>eudicotyledons</taxon>
        <taxon>Gunneridae</taxon>
        <taxon>Pentapetalae</taxon>
        <taxon>asterids</taxon>
        <taxon>campanulids</taxon>
        <taxon>Asterales</taxon>
        <taxon>Asteraceae</taxon>
        <taxon>Asteroideae</taxon>
        <taxon>Heliantheae alliance</taxon>
        <taxon>Tageteae</taxon>
        <taxon>Tagetes</taxon>
    </lineage>
</organism>